<dbReference type="AlphaFoldDB" id="A0ABD2YTD5"/>
<gene>
    <name evidence="1" type="ORF">ACH5RR_029262</name>
</gene>
<evidence type="ECO:0000313" key="1">
    <source>
        <dbReference type="EMBL" id="KAL3509861.1"/>
    </source>
</evidence>
<sequence>MLPFNKYLLRQYHCPLKKGVDGFNSGVIWTINNGEKVRLRWNTWLKEGTLRGLCIGLKLEVDMKVKEFISPSGGWDFGKISFHTPESVENSIRAIPSQTMTNLEDSIIRKIAMNGCFSIKFAWEMIISEKMNVWIDEEDGGWI</sequence>
<proteinExistence type="predicted"/>
<name>A0ABD2YTD5_9GENT</name>
<protein>
    <submittedName>
        <fullName evidence="1">Uncharacterized protein</fullName>
    </submittedName>
</protein>
<dbReference type="EMBL" id="JBJUIK010000012">
    <property type="protein sequence ID" value="KAL3509861.1"/>
    <property type="molecule type" value="Genomic_DNA"/>
</dbReference>
<comment type="caution">
    <text evidence="1">The sequence shown here is derived from an EMBL/GenBank/DDBJ whole genome shotgun (WGS) entry which is preliminary data.</text>
</comment>
<evidence type="ECO:0000313" key="2">
    <source>
        <dbReference type="Proteomes" id="UP001630127"/>
    </source>
</evidence>
<keyword evidence="2" id="KW-1185">Reference proteome</keyword>
<accession>A0ABD2YTD5</accession>
<reference evidence="1 2" key="1">
    <citation type="submission" date="2024-11" db="EMBL/GenBank/DDBJ databases">
        <title>A near-complete genome assembly of Cinchona calisaya.</title>
        <authorList>
            <person name="Lian D.C."/>
            <person name="Zhao X.W."/>
            <person name="Wei L."/>
        </authorList>
    </citation>
    <scope>NUCLEOTIDE SEQUENCE [LARGE SCALE GENOMIC DNA]</scope>
    <source>
        <tissue evidence="1">Nenye</tissue>
    </source>
</reference>
<dbReference type="Proteomes" id="UP001630127">
    <property type="component" value="Unassembled WGS sequence"/>
</dbReference>
<organism evidence="1 2">
    <name type="scientific">Cinchona calisaya</name>
    <dbReference type="NCBI Taxonomy" id="153742"/>
    <lineage>
        <taxon>Eukaryota</taxon>
        <taxon>Viridiplantae</taxon>
        <taxon>Streptophyta</taxon>
        <taxon>Embryophyta</taxon>
        <taxon>Tracheophyta</taxon>
        <taxon>Spermatophyta</taxon>
        <taxon>Magnoliopsida</taxon>
        <taxon>eudicotyledons</taxon>
        <taxon>Gunneridae</taxon>
        <taxon>Pentapetalae</taxon>
        <taxon>asterids</taxon>
        <taxon>lamiids</taxon>
        <taxon>Gentianales</taxon>
        <taxon>Rubiaceae</taxon>
        <taxon>Cinchonoideae</taxon>
        <taxon>Cinchoneae</taxon>
        <taxon>Cinchona</taxon>
    </lineage>
</organism>